<dbReference type="Proteomes" id="UP001201812">
    <property type="component" value="Unassembled WGS sequence"/>
</dbReference>
<protein>
    <recommendedName>
        <fullName evidence="3">F-box domain-containing protein</fullName>
    </recommendedName>
</protein>
<comment type="caution">
    <text evidence="1">The sequence shown here is derived from an EMBL/GenBank/DDBJ whole genome shotgun (WGS) entry which is preliminary data.</text>
</comment>
<proteinExistence type="predicted"/>
<organism evidence="1 2">
    <name type="scientific">Ditylenchus destructor</name>
    <dbReference type="NCBI Taxonomy" id="166010"/>
    <lineage>
        <taxon>Eukaryota</taxon>
        <taxon>Metazoa</taxon>
        <taxon>Ecdysozoa</taxon>
        <taxon>Nematoda</taxon>
        <taxon>Chromadorea</taxon>
        <taxon>Rhabditida</taxon>
        <taxon>Tylenchina</taxon>
        <taxon>Tylenchomorpha</taxon>
        <taxon>Sphaerularioidea</taxon>
        <taxon>Anguinidae</taxon>
        <taxon>Anguininae</taxon>
        <taxon>Ditylenchus</taxon>
    </lineage>
</organism>
<dbReference type="EMBL" id="JAKKPZ010000002">
    <property type="protein sequence ID" value="KAI1726258.1"/>
    <property type="molecule type" value="Genomic_DNA"/>
</dbReference>
<evidence type="ECO:0008006" key="3">
    <source>
        <dbReference type="Google" id="ProtNLM"/>
    </source>
</evidence>
<evidence type="ECO:0000313" key="1">
    <source>
        <dbReference type="EMBL" id="KAI1726258.1"/>
    </source>
</evidence>
<dbReference type="InterPro" id="IPR036047">
    <property type="entry name" value="F-box-like_dom_sf"/>
</dbReference>
<evidence type="ECO:0000313" key="2">
    <source>
        <dbReference type="Proteomes" id="UP001201812"/>
    </source>
</evidence>
<gene>
    <name evidence="1" type="ORF">DdX_02967</name>
</gene>
<accession>A0AAD4RCM6</accession>
<sequence length="410" mass="47981">MEVDGPSPSNHSLPASTSAHVQHQAPMEQFSNDPTYVPTNVAVRIFCFVERDDLDNCVLVCKQWKWLIEYGEHSLRKRQLDAVWLSTNREFTITAYYGQRVKKFAFKKYFRDRDIKEAEVRKSYLLDKPYWLSHPTFPCSSSLLDTVTLNTEFEHFENFHQRRCNQSRPMLYNLRGSVYASKLFTPPLVFYERLEWLLRGCEVKSLVFCKFAFTDLFVEKFGEYLPQPFHVEHLMLHCCKVRTLTTYVFHSLIGEMILAQKYFIENIRFALPNHVSANLLRKPGIKSAKIVFIGRSLSRYNTDLAFNVDDDAFLGFVQSILEQERKLNSVDVPISVRRQFFGIAQSRVTPDAMKEYKKLYHRLMPKERESLYDHILFDDKRFLSEELEDIARNGIAQPGQQPAVWALAAP</sequence>
<dbReference type="AlphaFoldDB" id="A0AAD4RCM6"/>
<reference evidence="1" key="1">
    <citation type="submission" date="2022-01" db="EMBL/GenBank/DDBJ databases">
        <title>Genome Sequence Resource for Two Populations of Ditylenchus destructor, the Migratory Endoparasitic Phytonematode.</title>
        <authorList>
            <person name="Zhang H."/>
            <person name="Lin R."/>
            <person name="Xie B."/>
        </authorList>
    </citation>
    <scope>NUCLEOTIDE SEQUENCE</scope>
    <source>
        <strain evidence="1">BazhouSP</strain>
    </source>
</reference>
<dbReference type="Gene3D" id="1.20.1280.50">
    <property type="match status" value="1"/>
</dbReference>
<name>A0AAD4RCM6_9BILA</name>
<keyword evidence="2" id="KW-1185">Reference proteome</keyword>
<dbReference type="SUPFAM" id="SSF81383">
    <property type="entry name" value="F-box domain"/>
    <property type="match status" value="1"/>
</dbReference>